<dbReference type="SUPFAM" id="SSF53756">
    <property type="entry name" value="UDP-Glycosyltransferase/glycogen phosphorylase"/>
    <property type="match status" value="1"/>
</dbReference>
<dbReference type="CDD" id="cd03811">
    <property type="entry name" value="GT4_GT28_WabH-like"/>
    <property type="match status" value="1"/>
</dbReference>
<proteinExistence type="predicted"/>
<evidence type="ECO:0000313" key="3">
    <source>
        <dbReference type="EMBL" id="RZO26600.1"/>
    </source>
</evidence>
<evidence type="ECO:0000313" key="4">
    <source>
        <dbReference type="Proteomes" id="UP000315825"/>
    </source>
</evidence>
<dbReference type="Gene3D" id="3.40.50.2000">
    <property type="entry name" value="Glycogen Phosphorylase B"/>
    <property type="match status" value="2"/>
</dbReference>
<dbReference type="GO" id="GO:0016757">
    <property type="term" value="F:glycosyltransferase activity"/>
    <property type="evidence" value="ECO:0007669"/>
    <property type="project" value="InterPro"/>
</dbReference>
<reference evidence="3 4" key="1">
    <citation type="submission" date="2019-02" db="EMBL/GenBank/DDBJ databases">
        <title>Prokaryotic population dynamics and viral predation in marine succession experiment using metagenomics: the confinement effect.</title>
        <authorList>
            <person name="Haro-Moreno J.M."/>
            <person name="Rodriguez-Valera F."/>
            <person name="Lopez-Perez M."/>
        </authorList>
    </citation>
    <scope>NUCLEOTIDE SEQUENCE [LARGE SCALE GENOMIC DNA]</scope>
    <source>
        <strain evidence="3">MED-G159</strain>
    </source>
</reference>
<dbReference type="InterPro" id="IPR001296">
    <property type="entry name" value="Glyco_trans_1"/>
</dbReference>
<evidence type="ECO:0000259" key="2">
    <source>
        <dbReference type="Pfam" id="PF13439"/>
    </source>
</evidence>
<dbReference type="PANTHER" id="PTHR12526">
    <property type="entry name" value="GLYCOSYLTRANSFERASE"/>
    <property type="match status" value="1"/>
</dbReference>
<name>A0A520MZE0_9GAMM</name>
<keyword evidence="3" id="KW-0808">Transferase</keyword>
<dbReference type="PANTHER" id="PTHR12526:SF630">
    <property type="entry name" value="GLYCOSYLTRANSFERASE"/>
    <property type="match status" value="1"/>
</dbReference>
<accession>A0A520MZE0</accession>
<sequence length="357" mass="40208">MKILVILPTLGGGGAEKVHILLANRWADLGHKVTICPLLKSNQSPFEINKKISIEYLNVKRIRNSFFKLKKIFENLKPDATFAAMWPLTLISIFSWLTSGKIGKLFLVEHTSFSNQNAKKIMKTNLWKISLSMRLMYKFSSGVICVSNGVKESLKAISSVPPKKLHTIYNGIDLPKIEEGSQRLDEKKINILSIGRLSDDKDYITTLRSIKHLSKQDINVELKIIGEGPNFEDLKKEVQELGLEKNVTFLGFQKNISKFILKCDLLVHSSNFEGFSMAVLEAISFGKNVVSTDTPHGPSEILNNGEFGSLVRIGDYIEMADAIKYRIKNPISSKLLIERSKKFTLDQASKEYLELTS</sequence>
<dbReference type="EMBL" id="SHBE01000003">
    <property type="protein sequence ID" value="RZO26600.1"/>
    <property type="molecule type" value="Genomic_DNA"/>
</dbReference>
<dbReference type="Pfam" id="PF00534">
    <property type="entry name" value="Glycos_transf_1"/>
    <property type="match status" value="1"/>
</dbReference>
<organism evidence="3 4">
    <name type="scientific">SAR86 cluster bacterium</name>
    <dbReference type="NCBI Taxonomy" id="2030880"/>
    <lineage>
        <taxon>Bacteria</taxon>
        <taxon>Pseudomonadati</taxon>
        <taxon>Pseudomonadota</taxon>
        <taxon>Gammaproteobacteria</taxon>
        <taxon>SAR86 cluster</taxon>
    </lineage>
</organism>
<gene>
    <name evidence="3" type="ORF">EVA92_02320</name>
</gene>
<dbReference type="Pfam" id="PF13439">
    <property type="entry name" value="Glyco_transf_4"/>
    <property type="match status" value="1"/>
</dbReference>
<feature type="domain" description="Glycosyltransferase subfamily 4-like N-terminal" evidence="2">
    <location>
        <begin position="13"/>
        <end position="174"/>
    </location>
</feature>
<protein>
    <submittedName>
        <fullName evidence="3">Glycosyltransferase</fullName>
    </submittedName>
</protein>
<evidence type="ECO:0000259" key="1">
    <source>
        <dbReference type="Pfam" id="PF00534"/>
    </source>
</evidence>
<comment type="caution">
    <text evidence="3">The sequence shown here is derived from an EMBL/GenBank/DDBJ whole genome shotgun (WGS) entry which is preliminary data.</text>
</comment>
<feature type="domain" description="Glycosyl transferase family 1" evidence="1">
    <location>
        <begin position="181"/>
        <end position="342"/>
    </location>
</feature>
<dbReference type="Proteomes" id="UP000315825">
    <property type="component" value="Unassembled WGS sequence"/>
</dbReference>
<dbReference type="AlphaFoldDB" id="A0A520MZE0"/>
<dbReference type="InterPro" id="IPR028098">
    <property type="entry name" value="Glyco_trans_4-like_N"/>
</dbReference>
<dbReference type="GO" id="GO:1901135">
    <property type="term" value="P:carbohydrate derivative metabolic process"/>
    <property type="evidence" value="ECO:0007669"/>
    <property type="project" value="UniProtKB-ARBA"/>
</dbReference>